<organism evidence="1 2">
    <name type="scientific">Mucuna pruriens</name>
    <name type="common">Velvet bean</name>
    <name type="synonym">Dolichos pruriens</name>
    <dbReference type="NCBI Taxonomy" id="157652"/>
    <lineage>
        <taxon>Eukaryota</taxon>
        <taxon>Viridiplantae</taxon>
        <taxon>Streptophyta</taxon>
        <taxon>Embryophyta</taxon>
        <taxon>Tracheophyta</taxon>
        <taxon>Spermatophyta</taxon>
        <taxon>Magnoliopsida</taxon>
        <taxon>eudicotyledons</taxon>
        <taxon>Gunneridae</taxon>
        <taxon>Pentapetalae</taxon>
        <taxon>rosids</taxon>
        <taxon>fabids</taxon>
        <taxon>Fabales</taxon>
        <taxon>Fabaceae</taxon>
        <taxon>Papilionoideae</taxon>
        <taxon>50 kb inversion clade</taxon>
        <taxon>NPAAA clade</taxon>
        <taxon>indigoferoid/millettioid clade</taxon>
        <taxon>Phaseoleae</taxon>
        <taxon>Mucuna</taxon>
    </lineage>
</organism>
<proteinExistence type="predicted"/>
<dbReference type="AlphaFoldDB" id="A0A371ERF2"/>
<evidence type="ECO:0000313" key="2">
    <source>
        <dbReference type="Proteomes" id="UP000257109"/>
    </source>
</evidence>
<sequence>MPTAYAGVVLGICTWGSQHAFEAQFRRSINRYVKTIFKRPINRYVKTIFKRPNEASNSGTPTIF</sequence>
<comment type="caution">
    <text evidence="1">The sequence shown here is derived from an EMBL/GenBank/DDBJ whole genome shotgun (WGS) entry which is preliminary data.</text>
</comment>
<protein>
    <submittedName>
        <fullName evidence="1">Uncharacterized protein</fullName>
    </submittedName>
</protein>
<reference evidence="1" key="1">
    <citation type="submission" date="2018-05" db="EMBL/GenBank/DDBJ databases">
        <title>Draft genome of Mucuna pruriens seed.</title>
        <authorList>
            <person name="Nnadi N.E."/>
            <person name="Vos R."/>
            <person name="Hasami M.H."/>
            <person name="Devisetty U.K."/>
            <person name="Aguiy J.C."/>
        </authorList>
    </citation>
    <scope>NUCLEOTIDE SEQUENCE [LARGE SCALE GENOMIC DNA]</scope>
    <source>
        <strain evidence="1">JCA_2017</strain>
    </source>
</reference>
<feature type="non-terminal residue" evidence="1">
    <location>
        <position position="1"/>
    </location>
</feature>
<dbReference type="Proteomes" id="UP000257109">
    <property type="component" value="Unassembled WGS sequence"/>
</dbReference>
<accession>A0A371ERF2</accession>
<evidence type="ECO:0000313" key="1">
    <source>
        <dbReference type="EMBL" id="RDX68594.1"/>
    </source>
</evidence>
<name>A0A371ERF2_MUCPR</name>
<keyword evidence="2" id="KW-1185">Reference proteome</keyword>
<dbReference type="EMBL" id="QJKJ01012463">
    <property type="protein sequence ID" value="RDX68594.1"/>
    <property type="molecule type" value="Genomic_DNA"/>
</dbReference>
<gene>
    <name evidence="1" type="ORF">CR513_52403</name>
</gene>